<dbReference type="Pfam" id="PF13561">
    <property type="entry name" value="adh_short_C2"/>
    <property type="match status" value="1"/>
</dbReference>
<dbReference type="EMBL" id="JACHLK010000009">
    <property type="protein sequence ID" value="MBB6561688.1"/>
    <property type="molecule type" value="Genomic_DNA"/>
</dbReference>
<protein>
    <submittedName>
        <fullName evidence="3">NAD(P)-dependent dehydrogenase (Short-subunit alcohol dehydrogenase family)</fullName>
    </submittedName>
</protein>
<dbReference type="NCBIfam" id="NF006121">
    <property type="entry name" value="PRK08265.1"/>
    <property type="match status" value="1"/>
</dbReference>
<evidence type="ECO:0000256" key="1">
    <source>
        <dbReference type="ARBA" id="ARBA00006484"/>
    </source>
</evidence>
<dbReference type="CDD" id="cd05233">
    <property type="entry name" value="SDR_c"/>
    <property type="match status" value="1"/>
</dbReference>
<dbReference type="PROSITE" id="PS00061">
    <property type="entry name" value="ADH_SHORT"/>
    <property type="match status" value="1"/>
</dbReference>
<proteinExistence type="inferred from homology"/>
<name>A0A7X0UB37_9BURK</name>
<comment type="caution">
    <text evidence="3">The sequence shown here is derived from an EMBL/GenBank/DDBJ whole genome shotgun (WGS) entry which is preliminary data.</text>
</comment>
<dbReference type="InterPro" id="IPR020904">
    <property type="entry name" value="Sc_DH/Rdtase_CS"/>
</dbReference>
<dbReference type="RefSeq" id="WP_184860959.1">
    <property type="nucleotide sequence ID" value="NZ_JACHLK010000009.1"/>
</dbReference>
<dbReference type="PANTHER" id="PTHR24321">
    <property type="entry name" value="DEHYDROGENASES, SHORT CHAIN"/>
    <property type="match status" value="1"/>
</dbReference>
<comment type="similarity">
    <text evidence="1">Belongs to the short-chain dehydrogenases/reductases (SDR) family.</text>
</comment>
<reference evidence="3 4" key="1">
    <citation type="submission" date="2020-08" db="EMBL/GenBank/DDBJ databases">
        <title>Functional genomics of gut bacteria from endangered species of beetles.</title>
        <authorList>
            <person name="Carlos-Shanley C."/>
        </authorList>
    </citation>
    <scope>NUCLEOTIDE SEQUENCE [LARGE SCALE GENOMIC DNA]</scope>
    <source>
        <strain evidence="3 4">S00198</strain>
    </source>
</reference>
<dbReference type="AlphaFoldDB" id="A0A7X0UB37"/>
<evidence type="ECO:0000313" key="4">
    <source>
        <dbReference type="Proteomes" id="UP000575083"/>
    </source>
</evidence>
<dbReference type="Proteomes" id="UP000575083">
    <property type="component" value="Unassembled WGS sequence"/>
</dbReference>
<dbReference type="Gene3D" id="3.40.50.720">
    <property type="entry name" value="NAD(P)-binding Rossmann-like Domain"/>
    <property type="match status" value="1"/>
</dbReference>
<sequence length="266" mass="27714">MVQGFEGMRGKSAIVTGGATLIGAGVVRALHQAGVKVMVADINAEAGQALADALGEGARFRRTDITDDADVEACVAEAAERHGGVHYLVNLACSYLDDGIASPRADWLASLNVNLVSAVMVLKAVRPHFQRAGGGAVVNFTSISSGVAQTGRWLYPVGKAAMVQLTRSMAMDLAGEGVRVNSVSPGWTWSAIMDQLTGGDRAKTDRVAAPFHLLRRVGDPAEVANVVLFLCSDLASFVTGADYACDGGYSAMGPESYTPAIPQLMS</sequence>
<gene>
    <name evidence="3" type="ORF">HNP48_004382</name>
</gene>
<dbReference type="PRINTS" id="PR00080">
    <property type="entry name" value="SDRFAMILY"/>
</dbReference>
<dbReference type="PRINTS" id="PR00081">
    <property type="entry name" value="GDHRDH"/>
</dbReference>
<dbReference type="GO" id="GO:0016491">
    <property type="term" value="F:oxidoreductase activity"/>
    <property type="evidence" value="ECO:0007669"/>
    <property type="project" value="UniProtKB-KW"/>
</dbReference>
<evidence type="ECO:0000256" key="2">
    <source>
        <dbReference type="ARBA" id="ARBA00023002"/>
    </source>
</evidence>
<dbReference type="InterPro" id="IPR036291">
    <property type="entry name" value="NAD(P)-bd_dom_sf"/>
</dbReference>
<organism evidence="3 4">
    <name type="scientific">Acidovorax soli</name>
    <dbReference type="NCBI Taxonomy" id="592050"/>
    <lineage>
        <taxon>Bacteria</taxon>
        <taxon>Pseudomonadati</taxon>
        <taxon>Pseudomonadota</taxon>
        <taxon>Betaproteobacteria</taxon>
        <taxon>Burkholderiales</taxon>
        <taxon>Comamonadaceae</taxon>
        <taxon>Acidovorax</taxon>
    </lineage>
</organism>
<dbReference type="FunFam" id="3.40.50.720:FF:000084">
    <property type="entry name" value="Short-chain dehydrogenase reductase"/>
    <property type="match status" value="1"/>
</dbReference>
<evidence type="ECO:0000313" key="3">
    <source>
        <dbReference type="EMBL" id="MBB6561688.1"/>
    </source>
</evidence>
<dbReference type="InterPro" id="IPR002347">
    <property type="entry name" value="SDR_fam"/>
</dbReference>
<keyword evidence="4" id="KW-1185">Reference proteome</keyword>
<dbReference type="SUPFAM" id="SSF51735">
    <property type="entry name" value="NAD(P)-binding Rossmann-fold domains"/>
    <property type="match status" value="1"/>
</dbReference>
<accession>A0A7X0UB37</accession>
<dbReference type="PANTHER" id="PTHR24321:SF8">
    <property type="entry name" value="ESTRADIOL 17-BETA-DEHYDROGENASE 8-RELATED"/>
    <property type="match status" value="1"/>
</dbReference>
<keyword evidence="2" id="KW-0560">Oxidoreductase</keyword>